<protein>
    <submittedName>
        <fullName evidence="1">Uncharacterized protein</fullName>
    </submittedName>
</protein>
<gene>
    <name evidence="1" type="ORF">TKK_018807</name>
</gene>
<name>A0ABD2VZB3_9HYME</name>
<dbReference type="AlphaFoldDB" id="A0ABD2VZB3"/>
<dbReference type="Proteomes" id="UP001627154">
    <property type="component" value="Unassembled WGS sequence"/>
</dbReference>
<proteinExistence type="predicted"/>
<accession>A0ABD2VZB3</accession>
<evidence type="ECO:0000313" key="1">
    <source>
        <dbReference type="EMBL" id="KAL3385771.1"/>
    </source>
</evidence>
<sequence length="76" mass="8695">MPRAAHATRRFGPAKRIIVTSCFNGSQQKARQYVHYNIRIFIYWPRRSIPHLLSTLCFCCGGAASNSEIRSPLWVS</sequence>
<dbReference type="EMBL" id="JBJJXI010000153">
    <property type="protein sequence ID" value="KAL3385771.1"/>
    <property type="molecule type" value="Genomic_DNA"/>
</dbReference>
<organism evidence="1 2">
    <name type="scientific">Trichogramma kaykai</name>
    <dbReference type="NCBI Taxonomy" id="54128"/>
    <lineage>
        <taxon>Eukaryota</taxon>
        <taxon>Metazoa</taxon>
        <taxon>Ecdysozoa</taxon>
        <taxon>Arthropoda</taxon>
        <taxon>Hexapoda</taxon>
        <taxon>Insecta</taxon>
        <taxon>Pterygota</taxon>
        <taxon>Neoptera</taxon>
        <taxon>Endopterygota</taxon>
        <taxon>Hymenoptera</taxon>
        <taxon>Apocrita</taxon>
        <taxon>Proctotrupomorpha</taxon>
        <taxon>Chalcidoidea</taxon>
        <taxon>Trichogrammatidae</taxon>
        <taxon>Trichogramma</taxon>
    </lineage>
</organism>
<keyword evidence="2" id="KW-1185">Reference proteome</keyword>
<evidence type="ECO:0000313" key="2">
    <source>
        <dbReference type="Proteomes" id="UP001627154"/>
    </source>
</evidence>
<reference evidence="1 2" key="1">
    <citation type="journal article" date="2024" name="bioRxiv">
        <title>A reference genome for Trichogramma kaykai: A tiny desert-dwelling parasitoid wasp with competing sex-ratio distorters.</title>
        <authorList>
            <person name="Culotta J."/>
            <person name="Lindsey A.R."/>
        </authorList>
    </citation>
    <scope>NUCLEOTIDE SEQUENCE [LARGE SCALE GENOMIC DNA]</scope>
    <source>
        <strain evidence="1 2">KSX58</strain>
    </source>
</reference>
<comment type="caution">
    <text evidence="1">The sequence shown here is derived from an EMBL/GenBank/DDBJ whole genome shotgun (WGS) entry which is preliminary data.</text>
</comment>